<feature type="region of interest" description="Disordered" evidence="1">
    <location>
        <begin position="459"/>
        <end position="488"/>
    </location>
</feature>
<dbReference type="STRING" id="1797.RMCT_0248"/>
<comment type="caution">
    <text evidence="3">The sequence shown here is derived from an EMBL/GenBank/DDBJ whole genome shotgun (WGS) entry which is preliminary data.</text>
</comment>
<evidence type="ECO:0000256" key="1">
    <source>
        <dbReference type="SAM" id="MobiDB-lite"/>
    </source>
</evidence>
<accession>A0A100XB30</accession>
<dbReference type="Proteomes" id="UP000069654">
    <property type="component" value="Unassembled WGS sequence"/>
</dbReference>
<proteinExistence type="predicted"/>
<dbReference type="GO" id="GO:0017000">
    <property type="term" value="P:antibiotic biosynthetic process"/>
    <property type="evidence" value="ECO:0007669"/>
    <property type="project" value="UniProtKB-ARBA"/>
</dbReference>
<evidence type="ECO:0000313" key="3">
    <source>
        <dbReference type="EMBL" id="GAT13277.1"/>
    </source>
</evidence>
<dbReference type="EMBL" id="BCTB01000002">
    <property type="protein sequence ID" value="GAT13277.1"/>
    <property type="molecule type" value="Genomic_DNA"/>
</dbReference>
<dbReference type="PANTHER" id="PTHR48050:SF13">
    <property type="entry name" value="STEROL 3-BETA-GLUCOSYLTRANSFERASE UGT80A2"/>
    <property type="match status" value="1"/>
</dbReference>
<dbReference type="GO" id="GO:0008194">
    <property type="term" value="F:UDP-glycosyltransferase activity"/>
    <property type="evidence" value="ECO:0007669"/>
    <property type="project" value="InterPro"/>
</dbReference>
<dbReference type="InterPro" id="IPR002213">
    <property type="entry name" value="UDP_glucos_trans"/>
</dbReference>
<dbReference type="CDD" id="cd03784">
    <property type="entry name" value="GT1_Gtf-like"/>
    <property type="match status" value="1"/>
</dbReference>
<protein>
    <submittedName>
        <fullName evidence="3">UDP-glucuronosyl/UDP-glucosyltransferase</fullName>
    </submittedName>
</protein>
<dbReference type="InterPro" id="IPR010610">
    <property type="entry name" value="EryCIII-like_C"/>
</dbReference>
<dbReference type="Pfam" id="PF06722">
    <property type="entry name" value="EryCIII-like_C"/>
    <property type="match status" value="1"/>
</dbReference>
<organism evidence="3 4">
    <name type="scientific">Mycolicibacterium thermoresistibile</name>
    <name type="common">Mycobacterium thermoresistibile</name>
    <dbReference type="NCBI Taxonomy" id="1797"/>
    <lineage>
        <taxon>Bacteria</taxon>
        <taxon>Bacillati</taxon>
        <taxon>Actinomycetota</taxon>
        <taxon>Actinomycetes</taxon>
        <taxon>Mycobacteriales</taxon>
        <taxon>Mycobacteriaceae</taxon>
        <taxon>Mycolicibacterium</taxon>
    </lineage>
</organism>
<sequence>MPSGVGGYGLTRTRLLGRRLSSGSEDEFLARYLLAATPLSGHVAPLVQIGATLRSRGHTVTVLTTTEFADAVTRAGLRFTALPAGTAIDPPAAPPWWARYLPSQARRFLLGRAELDSVYIRPLGHQAAALRSVLDREPADAVLVDMTFTGAAALLLDDRPRPPLLVCSVGPLTLSSADTPPFGMAWQPRPGVDYRGMTAVAHRVIMAGSRRRFDRALRTAGAGPAPVFLSDWPALADRLIQLGVPGFEYHRGDLPSTVDFAGPVLPTGLDGVTLPAWWDDIRSAATVVHVTQGTFDNTDLDQLVVPTLEALTDRPDVLVVATTGGRPGQRSGFRVPGNARVTGWLPYRMLMPHVDVMITNGGYGGVQYALSHGVPLIVAGETSDKAEIAARVEFCGAGIDLGTATPTVRALRAGFDRIRDQDRYRTAARRLAREIRSAAPLDSIAATLERIVAADALNRSARTGSAGAPDPDSTDDRPAPRPARPRVH</sequence>
<reference evidence="3 4" key="1">
    <citation type="journal article" date="2016" name="Genome Announc.">
        <title>Draft Genome Sequences of Five Rapidly Growing Mycobacterium Species, M. thermoresistibile, M. fortuitum subsp. acetamidolyticum, M. canariasense, M. brisbanense, and M. novocastrense.</title>
        <authorList>
            <person name="Katahira K."/>
            <person name="Ogura Y."/>
            <person name="Gotoh Y."/>
            <person name="Hayashi T."/>
        </authorList>
    </citation>
    <scope>NUCLEOTIDE SEQUENCE [LARGE SCALE GENOMIC DNA]</scope>
    <source>
        <strain evidence="3 4">JCM6362</strain>
    </source>
</reference>
<evidence type="ECO:0000313" key="4">
    <source>
        <dbReference type="Proteomes" id="UP000069654"/>
    </source>
</evidence>
<dbReference type="SUPFAM" id="SSF53756">
    <property type="entry name" value="UDP-Glycosyltransferase/glycogen phosphorylase"/>
    <property type="match status" value="1"/>
</dbReference>
<name>A0A100XB30_MYCTH</name>
<feature type="domain" description="Erythromycin biosynthesis protein CIII-like C-terminal" evidence="2">
    <location>
        <begin position="334"/>
        <end position="444"/>
    </location>
</feature>
<evidence type="ECO:0000259" key="2">
    <source>
        <dbReference type="Pfam" id="PF06722"/>
    </source>
</evidence>
<gene>
    <name evidence="3" type="ORF">RMCT_0248</name>
</gene>
<dbReference type="InterPro" id="IPR050426">
    <property type="entry name" value="Glycosyltransferase_28"/>
</dbReference>
<dbReference type="PANTHER" id="PTHR48050">
    <property type="entry name" value="STEROL 3-BETA-GLUCOSYLTRANSFERASE"/>
    <property type="match status" value="1"/>
</dbReference>
<keyword evidence="3" id="KW-0808">Transferase</keyword>
<dbReference type="AlphaFoldDB" id="A0A100XB30"/>
<dbReference type="Gene3D" id="3.40.50.2000">
    <property type="entry name" value="Glycogen Phosphorylase B"/>
    <property type="match status" value="2"/>
</dbReference>
<dbReference type="GO" id="GO:0016758">
    <property type="term" value="F:hexosyltransferase activity"/>
    <property type="evidence" value="ECO:0007669"/>
    <property type="project" value="UniProtKB-ARBA"/>
</dbReference>
<reference evidence="4" key="2">
    <citation type="submission" date="2016-02" db="EMBL/GenBank/DDBJ databases">
        <title>Draft genome sequence of five rapidly growing Mycobacterium species.</title>
        <authorList>
            <person name="Katahira K."/>
            <person name="Gotou Y."/>
            <person name="Iida K."/>
            <person name="Ogura Y."/>
            <person name="Hayashi T."/>
        </authorList>
    </citation>
    <scope>NUCLEOTIDE SEQUENCE [LARGE SCALE GENOMIC DNA]</scope>
    <source>
        <strain evidence="4">JCM6362</strain>
    </source>
</reference>